<dbReference type="Pfam" id="PF02720">
    <property type="entry name" value="DUF222"/>
    <property type="match status" value="1"/>
</dbReference>
<comment type="caution">
    <text evidence="3">The sequence shown here is derived from an EMBL/GenBank/DDBJ whole genome shotgun (WGS) entry which is preliminary data.</text>
</comment>
<feature type="region of interest" description="Disordered" evidence="1">
    <location>
        <begin position="224"/>
        <end position="248"/>
    </location>
</feature>
<feature type="domain" description="HNH nuclease" evidence="2">
    <location>
        <begin position="345"/>
        <end position="398"/>
    </location>
</feature>
<reference evidence="3 4" key="1">
    <citation type="submission" date="2020-07" db="EMBL/GenBank/DDBJ databases">
        <title>Sequencing the genomes of 1000 actinobacteria strains.</title>
        <authorList>
            <person name="Klenk H.-P."/>
        </authorList>
    </citation>
    <scope>NUCLEOTIDE SEQUENCE [LARGE SCALE GENOMIC DNA]</scope>
    <source>
        <strain evidence="3 4">DSM 21350</strain>
    </source>
</reference>
<dbReference type="EMBL" id="JACCBG010000001">
    <property type="protein sequence ID" value="NYD40460.1"/>
    <property type="molecule type" value="Genomic_DNA"/>
</dbReference>
<organism evidence="3 4">
    <name type="scientific">Nocardioides panaciterrulae</name>
    <dbReference type="NCBI Taxonomy" id="661492"/>
    <lineage>
        <taxon>Bacteria</taxon>
        <taxon>Bacillati</taxon>
        <taxon>Actinomycetota</taxon>
        <taxon>Actinomycetes</taxon>
        <taxon>Propionibacteriales</taxon>
        <taxon>Nocardioidaceae</taxon>
        <taxon>Nocardioides</taxon>
    </lineage>
</organism>
<dbReference type="RefSeq" id="WP_179662346.1">
    <property type="nucleotide sequence ID" value="NZ_JACCBG010000001.1"/>
</dbReference>
<evidence type="ECO:0000313" key="4">
    <source>
        <dbReference type="Proteomes" id="UP000535511"/>
    </source>
</evidence>
<dbReference type="InterPro" id="IPR003615">
    <property type="entry name" value="HNH_nuc"/>
</dbReference>
<protein>
    <recommendedName>
        <fullName evidence="2">HNH nuclease domain-containing protein</fullName>
    </recommendedName>
</protein>
<evidence type="ECO:0000256" key="1">
    <source>
        <dbReference type="SAM" id="MobiDB-lite"/>
    </source>
</evidence>
<dbReference type="CDD" id="cd00085">
    <property type="entry name" value="HNHc"/>
    <property type="match status" value="1"/>
</dbReference>
<keyword evidence="4" id="KW-1185">Reference proteome</keyword>
<dbReference type="Proteomes" id="UP000535511">
    <property type="component" value="Unassembled WGS sequence"/>
</dbReference>
<accession>A0A7Y9E3V0</accession>
<sequence>MANPSAPIAHPLLACAERLVADIDEVRGISPALMSPSDKEATLVRLNQALAELRALLLQVLAASDDVAEQTGDRDPAAWLTQHCRGRRGADRHALKLARLLDQRWHRVAEAFAGGAVNEAQADTIVAALEALPSSVGSEIHEKAELHLIELAAHHGPEDLERLGRRILDLVAPEIADEEDKRRLEAEERNARRRTFLELRNRPDGTTDLRGRVPRAIGDRLRGDLESFTSPRHRESAPLTETTPEGEVEKLPYDRRLGEAFCAMIERLPAEVLPQHGGTATSMVITVDKDDLISGLGHATLATGAEISIGEARRQACTAGILPAVLGGDSVLLDLGRTKRLFDKSQRIAMTLRDRECRAEGCHVPAAWTEAHHKRRWFDGGDTNLADGVLLCSWHHHRAHDDRYLVKYLPNGDARFRRRT</sequence>
<dbReference type="AlphaFoldDB" id="A0A7Y9E3V0"/>
<evidence type="ECO:0000259" key="2">
    <source>
        <dbReference type="SMART" id="SM00507"/>
    </source>
</evidence>
<proteinExistence type="predicted"/>
<dbReference type="InterPro" id="IPR003870">
    <property type="entry name" value="DUF222"/>
</dbReference>
<gene>
    <name evidence="3" type="ORF">BJZ21_000543</name>
</gene>
<evidence type="ECO:0000313" key="3">
    <source>
        <dbReference type="EMBL" id="NYD40460.1"/>
    </source>
</evidence>
<name>A0A7Y9E3V0_9ACTN</name>
<dbReference type="SMART" id="SM00507">
    <property type="entry name" value="HNHc"/>
    <property type="match status" value="1"/>
</dbReference>